<dbReference type="PANTHER" id="PTHR47338">
    <property type="entry name" value="ZN(II)2CYS6 TRANSCRIPTION FACTOR (EUROFUNG)-RELATED"/>
    <property type="match status" value="1"/>
</dbReference>
<evidence type="ECO:0000256" key="6">
    <source>
        <dbReference type="SAM" id="MobiDB-lite"/>
    </source>
</evidence>
<feature type="compositionally biased region" description="Basic and acidic residues" evidence="6">
    <location>
        <begin position="476"/>
        <end position="488"/>
    </location>
</feature>
<protein>
    <recommendedName>
        <fullName evidence="7">Zn(2)-C6 fungal-type domain-containing protein</fullName>
    </recommendedName>
</protein>
<sequence length="1036" mass="115538">MAHPASPDFLATATGLPGTGIHPPSSSSSGTTSETTQSRHLLKCDGGVPCASCLKKNVDCRYTDAQLSRATWGDSLLSDEKVSGVVADKPKSQLFYTGVSPLQSHDLRSQAIRSQSKHHSRLIRVAHPAIQSWANGGFQEPLSGTTVGQSQPSSVINPALEHYATKGSHVLQQDHPGHHHHDQIMDKEYIKARRVQKMAKDLIDIKRSEYALLIPRHILHEDDELFLIRNPQTNPKPQRILSRLMIVPRDANYLVEIFFENAHFYYPVLNRAVVELCLVESHTPDSMLLLNTVFMVACKHLPRVEDTMRAIEFRERIRELRWCIEDRTQLNFMLAEMMGFMAVYGLFGITPGMMEYCGTHRTFASRNSGTQLSNPETELLEEGFPKGSPPEVNHQNKLWLFWAHYLRDSISKLYFGFYFGVDAKPLTAELPKIKNFVGLGGRIAPSVQSAPAATEAAAAATKRRREVFAGPCTAPSDKRFLPDPEVRAGGELSGRTKFHSTQAYSAGTDSSGDDKGSMSARSEGDHGVVMPSHPLNGVEPPSGAGGANSSGRKVATLSKKVLEAQNRGNSILREMSETAETLDPEALETHMERMEILLRSQEDPTDGGSYARALFLEEVRLWIIGRRISAYLASRTTGGTPHHPVGLSGLATKDSNDTSSSAQEKPGFWSEQAWKEDLELRNLQADLIAWEKAVPDHLKFRLDVDHPNINQKVNGKYVTIVMMSYYTITIFLQMSYLPVRPDPSHPKLSSKKASPRASDHAKSNKDADSHRDANGSQRLGSRSRSTSDISKEPLRSSNAPPNAPASSTRSTPPLSTIAALTRVDGDEYYNTPHRICTELANVIFHHVEIMLDRYTEWCSIQAKINHALIAAQRVVCLNVQFERNSCTMRNEAKAAFKMGSALYKRLAMLPAPLVIYDRPPEEDLNYMNDLDKAFHQMVVSQNEERENWRLSEERGQQQEQEVVEEKLEQRSNTVLNSFVLDTNNQDGISITDEINSHSLESFEGEMTEGYAFEFEETSISMKGSFSFLLDPHSITE</sequence>
<dbReference type="InterPro" id="IPR050815">
    <property type="entry name" value="TF_fung"/>
</dbReference>
<feature type="compositionally biased region" description="Polar residues" evidence="6">
    <location>
        <begin position="774"/>
        <end position="788"/>
    </location>
</feature>
<keyword evidence="9" id="KW-1185">Reference proteome</keyword>
<gene>
    <name evidence="8" type="ORF">BG015_011737</name>
</gene>
<feature type="region of interest" description="Disordered" evidence="6">
    <location>
        <begin position="1"/>
        <end position="34"/>
    </location>
</feature>
<keyword evidence="2" id="KW-0479">Metal-binding</keyword>
<evidence type="ECO:0000256" key="4">
    <source>
        <dbReference type="ARBA" id="ARBA00023163"/>
    </source>
</evidence>
<evidence type="ECO:0000256" key="3">
    <source>
        <dbReference type="ARBA" id="ARBA00023015"/>
    </source>
</evidence>
<evidence type="ECO:0000313" key="8">
    <source>
        <dbReference type="EMBL" id="KAF9154871.1"/>
    </source>
</evidence>
<keyword evidence="4" id="KW-0804">Transcription</keyword>
<evidence type="ECO:0000256" key="1">
    <source>
        <dbReference type="ARBA" id="ARBA00004123"/>
    </source>
</evidence>
<dbReference type="OrthoDB" id="2447714at2759"/>
<name>A0A9P5VEA1_9FUNG</name>
<accession>A0A9P5VEA1</accession>
<evidence type="ECO:0000313" key="9">
    <source>
        <dbReference type="Proteomes" id="UP000748756"/>
    </source>
</evidence>
<keyword evidence="5" id="KW-0539">Nucleus</keyword>
<dbReference type="CDD" id="cd00067">
    <property type="entry name" value="GAL4"/>
    <property type="match status" value="1"/>
</dbReference>
<proteinExistence type="predicted"/>
<feature type="compositionally biased region" description="Basic and acidic residues" evidence="6">
    <location>
        <begin position="512"/>
        <end position="526"/>
    </location>
</feature>
<feature type="compositionally biased region" description="Basic and acidic residues" evidence="6">
    <location>
        <begin position="757"/>
        <end position="773"/>
    </location>
</feature>
<keyword evidence="3" id="KW-0805">Transcription regulation</keyword>
<dbReference type="CDD" id="cd12148">
    <property type="entry name" value="fungal_TF_MHR"/>
    <property type="match status" value="1"/>
</dbReference>
<dbReference type="PANTHER" id="PTHR47338:SF5">
    <property type="entry name" value="ZN(II)2CYS6 TRANSCRIPTION FACTOR (EUROFUNG)"/>
    <property type="match status" value="1"/>
</dbReference>
<comment type="caution">
    <text evidence="8">The sequence shown here is derived from an EMBL/GenBank/DDBJ whole genome shotgun (WGS) entry which is preliminary data.</text>
</comment>
<feature type="domain" description="Zn(2)-C6 fungal-type" evidence="7">
    <location>
        <begin position="42"/>
        <end position="66"/>
    </location>
</feature>
<comment type="subcellular location">
    <subcellularLocation>
        <location evidence="1">Nucleus</location>
    </subcellularLocation>
</comment>
<dbReference type="GO" id="GO:0000981">
    <property type="term" value="F:DNA-binding transcription factor activity, RNA polymerase II-specific"/>
    <property type="evidence" value="ECO:0007669"/>
    <property type="project" value="InterPro"/>
</dbReference>
<evidence type="ECO:0000259" key="7">
    <source>
        <dbReference type="Pfam" id="PF00172"/>
    </source>
</evidence>
<dbReference type="InterPro" id="IPR001138">
    <property type="entry name" value="Zn2Cys6_DnaBD"/>
</dbReference>
<dbReference type="AlphaFoldDB" id="A0A9P5VEA1"/>
<reference evidence="8" key="1">
    <citation type="journal article" date="2020" name="Fungal Divers.">
        <title>Resolving the Mortierellaceae phylogeny through synthesis of multi-gene phylogenetics and phylogenomics.</title>
        <authorList>
            <person name="Vandepol N."/>
            <person name="Liber J."/>
            <person name="Desiro A."/>
            <person name="Na H."/>
            <person name="Kennedy M."/>
            <person name="Barry K."/>
            <person name="Grigoriev I.V."/>
            <person name="Miller A.N."/>
            <person name="O'Donnell K."/>
            <person name="Stajich J.E."/>
            <person name="Bonito G."/>
        </authorList>
    </citation>
    <scope>NUCLEOTIDE SEQUENCE</scope>
    <source>
        <strain evidence="8">NRRL 6426</strain>
    </source>
</reference>
<evidence type="ECO:0000256" key="5">
    <source>
        <dbReference type="ARBA" id="ARBA00023242"/>
    </source>
</evidence>
<dbReference type="GO" id="GO:0008270">
    <property type="term" value="F:zinc ion binding"/>
    <property type="evidence" value="ECO:0007669"/>
    <property type="project" value="InterPro"/>
</dbReference>
<feature type="region of interest" description="Disordered" evidence="6">
    <location>
        <begin position="742"/>
        <end position="814"/>
    </location>
</feature>
<feature type="compositionally biased region" description="Low complexity" evidence="6">
    <location>
        <begin position="19"/>
        <end position="34"/>
    </location>
</feature>
<feature type="compositionally biased region" description="Polar residues" evidence="6">
    <location>
        <begin position="499"/>
        <end position="510"/>
    </location>
</feature>
<dbReference type="GO" id="GO:0005634">
    <property type="term" value="C:nucleus"/>
    <property type="evidence" value="ECO:0007669"/>
    <property type="project" value="UniProtKB-SubCell"/>
</dbReference>
<dbReference type="Pfam" id="PF00172">
    <property type="entry name" value="Zn_clus"/>
    <property type="match status" value="1"/>
</dbReference>
<feature type="compositionally biased region" description="Low complexity" evidence="6">
    <location>
        <begin position="795"/>
        <end position="814"/>
    </location>
</feature>
<dbReference type="Proteomes" id="UP000748756">
    <property type="component" value="Unassembled WGS sequence"/>
</dbReference>
<evidence type="ECO:0000256" key="2">
    <source>
        <dbReference type="ARBA" id="ARBA00022723"/>
    </source>
</evidence>
<organism evidence="8 9">
    <name type="scientific">Linnemannia schmuckeri</name>
    <dbReference type="NCBI Taxonomy" id="64567"/>
    <lineage>
        <taxon>Eukaryota</taxon>
        <taxon>Fungi</taxon>
        <taxon>Fungi incertae sedis</taxon>
        <taxon>Mucoromycota</taxon>
        <taxon>Mortierellomycotina</taxon>
        <taxon>Mortierellomycetes</taxon>
        <taxon>Mortierellales</taxon>
        <taxon>Mortierellaceae</taxon>
        <taxon>Linnemannia</taxon>
    </lineage>
</organism>
<dbReference type="EMBL" id="JAAAUQ010000093">
    <property type="protein sequence ID" value="KAF9154871.1"/>
    <property type="molecule type" value="Genomic_DNA"/>
</dbReference>
<feature type="region of interest" description="Disordered" evidence="6">
    <location>
        <begin position="471"/>
        <end position="553"/>
    </location>
</feature>